<dbReference type="EC" id="3.6.3.-" evidence="9"/>
<feature type="transmembrane region" description="Helical" evidence="6">
    <location>
        <begin position="425"/>
        <end position="448"/>
    </location>
</feature>
<feature type="transmembrane region" description="Helical" evidence="6">
    <location>
        <begin position="680"/>
        <end position="705"/>
    </location>
</feature>
<keyword evidence="5 6" id="KW-0472">Membrane</keyword>
<dbReference type="PANTHER" id="PTHR30572:SF18">
    <property type="entry name" value="ABC-TYPE MACROLIDE FAMILY EXPORT SYSTEM PERMEASE COMPONENT 2"/>
    <property type="match status" value="1"/>
</dbReference>
<dbReference type="EMBL" id="AP017313">
    <property type="protein sequence ID" value="BAU54491.1"/>
    <property type="molecule type" value="Genomic_DNA"/>
</dbReference>
<protein>
    <submittedName>
        <fullName evidence="9">Macrolide export ATP-binding/permease protein MacB</fullName>
        <ecNumber evidence="9">3.6.3.-</ecNumber>
    </submittedName>
</protein>
<evidence type="ECO:0000256" key="1">
    <source>
        <dbReference type="ARBA" id="ARBA00004651"/>
    </source>
</evidence>
<dbReference type="GO" id="GO:0005886">
    <property type="term" value="C:plasma membrane"/>
    <property type="evidence" value="ECO:0007669"/>
    <property type="project" value="UniProtKB-SubCell"/>
</dbReference>
<keyword evidence="3 6" id="KW-0812">Transmembrane</keyword>
<dbReference type="InterPro" id="IPR025857">
    <property type="entry name" value="MacB_PCD"/>
</dbReference>
<comment type="subcellular location">
    <subcellularLocation>
        <location evidence="1">Cell membrane</location>
        <topology evidence="1">Multi-pass membrane protein</topology>
    </subcellularLocation>
</comment>
<name>A0A120MY63_9SPHI</name>
<dbReference type="GO" id="GO:0016787">
    <property type="term" value="F:hydrolase activity"/>
    <property type="evidence" value="ECO:0007669"/>
    <property type="project" value="UniProtKB-KW"/>
</dbReference>
<keyword evidence="10" id="KW-1185">Reference proteome</keyword>
<dbReference type="PANTHER" id="PTHR30572">
    <property type="entry name" value="MEMBRANE COMPONENT OF TRANSPORTER-RELATED"/>
    <property type="match status" value="1"/>
</dbReference>
<dbReference type="Pfam" id="PF02687">
    <property type="entry name" value="FtsX"/>
    <property type="match status" value="2"/>
</dbReference>
<feature type="domain" description="MacB-like periplasmic core" evidence="8">
    <location>
        <begin position="27"/>
        <end position="245"/>
    </location>
</feature>
<evidence type="ECO:0000256" key="5">
    <source>
        <dbReference type="ARBA" id="ARBA00023136"/>
    </source>
</evidence>
<sequence length="804" mass="90294">MINDYYPMIRNYLKITFRNLWRNKTASFINTFGLSIGLTCCLLIGIYIRHELNYDRFQKNGDRIARVIMEYKFNGGDEFKKGNFTSVRVAPVFKQTFPEIESGVRMVEYNEVVQYQNKLIDEKAFMYADAAFFQIFSFKVVQGDPAALLNAPHKVVLTESTAKRYFGSDNPVGKSLKLAADSVLYQVTGVMQDCPSNSQIKFDFLASFSSLGLAGQEKTYWDANYTTYFLLRDKSFINTLQSKITPFMQKEMAGQGATVDFFLEPFTSIHLHSEFDGFEPNNNIKYIYILEAVALLILFIACFTYINLNTARSVERAREVGVRKVIGAGKMQLFWQFMGESAILCAISTVISLIAAVILLPEFNQLTEKQLTIQSIFSAQFIGGLILVTILVSFLAGIYPALILSNFQPVKVLKGSFKNTVSGQWVRKSLIVFQFSISVLLIVSTFIIQKQLSFIRNKNLGYNRDHVLVLPMSEKMRDNIAVIKQEFKTDPHIQNISACVSTPVSIGGGYNMRSSVMPESQQIAVTANPIDDDFIKTTGLHIIAGADLNQQDIKDVSNKDGSQNTYHFIINESAAKELGWTPERAIGQKMFLDASRPGYVKAVVKDFNFESLHNPIKPLVLFPENRSRQLLIKISGDHIRQTISFLGSKWKTLVPDRPFEFHFLDEDFNKLYNSEMRLGAVLNIFSGVAIALACLGLFGLSAYAAKQRVKEIGIRKVLGAGVNNIAATLSADFVKLVFASVVVSTPLAWWLMNKWLQDFAYRITINAWVFILAGVIVILIAVLTVSIQTIKAAMANPVKSLRSE</sequence>
<feature type="transmembrane region" description="Helical" evidence="6">
    <location>
        <begin position="763"/>
        <end position="787"/>
    </location>
</feature>
<proteinExistence type="predicted"/>
<keyword evidence="9" id="KW-0067">ATP-binding</keyword>
<feature type="domain" description="ABC3 transporter permease C-terminal" evidence="7">
    <location>
        <begin position="683"/>
        <end position="797"/>
    </location>
</feature>
<organism evidence="9 10">
    <name type="scientific">Mucilaginibacter gotjawali</name>
    <dbReference type="NCBI Taxonomy" id="1550579"/>
    <lineage>
        <taxon>Bacteria</taxon>
        <taxon>Pseudomonadati</taxon>
        <taxon>Bacteroidota</taxon>
        <taxon>Sphingobacteriia</taxon>
        <taxon>Sphingobacteriales</taxon>
        <taxon>Sphingobacteriaceae</taxon>
        <taxon>Mucilaginibacter</taxon>
    </lineage>
</organism>
<keyword evidence="2" id="KW-1003">Cell membrane</keyword>
<feature type="transmembrane region" description="Helical" evidence="6">
    <location>
        <begin position="341"/>
        <end position="360"/>
    </location>
</feature>
<dbReference type="Pfam" id="PF12704">
    <property type="entry name" value="MacB_PCD"/>
    <property type="match status" value="1"/>
</dbReference>
<evidence type="ECO:0000313" key="10">
    <source>
        <dbReference type="Proteomes" id="UP000218263"/>
    </source>
</evidence>
<evidence type="ECO:0000256" key="4">
    <source>
        <dbReference type="ARBA" id="ARBA00022989"/>
    </source>
</evidence>
<dbReference type="AlphaFoldDB" id="A0A120MY63"/>
<evidence type="ECO:0000259" key="8">
    <source>
        <dbReference type="Pfam" id="PF12704"/>
    </source>
</evidence>
<accession>A0A120MY63</accession>
<evidence type="ECO:0000313" key="9">
    <source>
        <dbReference type="EMBL" id="BAU54491.1"/>
    </source>
</evidence>
<dbReference type="InterPro" id="IPR003838">
    <property type="entry name" value="ABC3_permease_C"/>
</dbReference>
<feature type="transmembrane region" description="Helical" evidence="6">
    <location>
        <begin position="286"/>
        <end position="306"/>
    </location>
</feature>
<evidence type="ECO:0000256" key="3">
    <source>
        <dbReference type="ARBA" id="ARBA00022692"/>
    </source>
</evidence>
<keyword evidence="9" id="KW-0378">Hydrolase</keyword>
<feature type="domain" description="ABC3 transporter permease C-terminal" evidence="7">
    <location>
        <begin position="293"/>
        <end position="409"/>
    </location>
</feature>
<dbReference type="KEGG" id="mgot:MgSA37_02667"/>
<dbReference type="Proteomes" id="UP000218263">
    <property type="component" value="Chromosome"/>
</dbReference>
<feature type="transmembrane region" description="Helical" evidence="6">
    <location>
        <begin position="725"/>
        <end position="751"/>
    </location>
</feature>
<dbReference type="GO" id="GO:0005524">
    <property type="term" value="F:ATP binding"/>
    <property type="evidence" value="ECO:0007669"/>
    <property type="project" value="UniProtKB-KW"/>
</dbReference>
<evidence type="ECO:0000259" key="7">
    <source>
        <dbReference type="Pfam" id="PF02687"/>
    </source>
</evidence>
<feature type="transmembrane region" description="Helical" evidence="6">
    <location>
        <begin position="381"/>
        <end position="405"/>
    </location>
</feature>
<dbReference type="GO" id="GO:0022857">
    <property type="term" value="F:transmembrane transporter activity"/>
    <property type="evidence" value="ECO:0007669"/>
    <property type="project" value="TreeGrafter"/>
</dbReference>
<feature type="transmembrane region" description="Helical" evidence="6">
    <location>
        <begin position="28"/>
        <end position="48"/>
    </location>
</feature>
<evidence type="ECO:0000256" key="6">
    <source>
        <dbReference type="SAM" id="Phobius"/>
    </source>
</evidence>
<dbReference type="InterPro" id="IPR050250">
    <property type="entry name" value="Macrolide_Exporter_MacB"/>
</dbReference>
<reference evidence="9 10" key="1">
    <citation type="submission" date="2015-12" db="EMBL/GenBank/DDBJ databases">
        <title>Genome sequence of Mucilaginibacter gotjawali.</title>
        <authorList>
            <person name="Lee J.S."/>
            <person name="Lee K.C."/>
            <person name="Kim K.K."/>
            <person name="Lee B.W."/>
        </authorList>
    </citation>
    <scope>NUCLEOTIDE SEQUENCE [LARGE SCALE GENOMIC DNA]</scope>
    <source>
        <strain evidence="9 10">SA3-7</strain>
    </source>
</reference>
<gene>
    <name evidence="9" type="primary">macB_17</name>
    <name evidence="9" type="ORF">MgSA37_02667</name>
</gene>
<evidence type="ECO:0000256" key="2">
    <source>
        <dbReference type="ARBA" id="ARBA00022475"/>
    </source>
</evidence>
<keyword evidence="4 6" id="KW-1133">Transmembrane helix</keyword>
<keyword evidence="9" id="KW-0547">Nucleotide-binding</keyword>